<dbReference type="InterPro" id="IPR058644">
    <property type="entry name" value="Mtb12-like_C"/>
</dbReference>
<gene>
    <name evidence="5" type="ORF">A5707_13630</name>
</gene>
<dbReference type="Proteomes" id="UP000093592">
    <property type="component" value="Unassembled WGS sequence"/>
</dbReference>
<comment type="caution">
    <text evidence="5">The sequence shown here is derived from an EMBL/GenBank/DDBJ whole genome shotgun (WGS) entry which is preliminary data.</text>
</comment>
<evidence type="ECO:0000256" key="3">
    <source>
        <dbReference type="SAM" id="MobiDB-lite"/>
    </source>
</evidence>
<accession>A0A1A2ZN22</accession>
<evidence type="ECO:0000256" key="2">
    <source>
        <dbReference type="ARBA" id="ARBA00093774"/>
    </source>
</evidence>
<evidence type="ECO:0000313" key="5">
    <source>
        <dbReference type="EMBL" id="OBI51690.1"/>
    </source>
</evidence>
<sequence length="177" mass="17799">MAALSAATIVAAFGLSGCSGHEPAAGTSSSSAAASTPASAVLTSEARPVAPVPPPEALTDVLYRLADPGVPGSDKLDLVEGATPDDAAALDKFATALLDGGYAPVTFEARDIAWSDRNPADVVATVDVSTPHPGPAGFSFPMEFKPYQGGWQLSQRTAEMLLTFSGTAPGLSASPTP</sequence>
<name>A0A1A2ZN22_9MYCO</name>
<protein>
    <recommendedName>
        <fullName evidence="4">Low molecular weight antigen MTB12-like C-terminal domain-containing protein</fullName>
    </recommendedName>
</protein>
<dbReference type="Pfam" id="PF26580">
    <property type="entry name" value="Mtb12_C"/>
    <property type="match status" value="1"/>
</dbReference>
<keyword evidence="1" id="KW-0732">Signal</keyword>
<proteinExistence type="inferred from homology"/>
<evidence type="ECO:0000259" key="4">
    <source>
        <dbReference type="Pfam" id="PF26580"/>
    </source>
</evidence>
<dbReference type="AlphaFoldDB" id="A0A1A2ZN22"/>
<feature type="region of interest" description="Disordered" evidence="3">
    <location>
        <begin position="24"/>
        <end position="53"/>
    </location>
</feature>
<comment type="similarity">
    <text evidence="2">Belongs to the MTB12 family.</text>
</comment>
<reference evidence="6" key="1">
    <citation type="submission" date="2016-06" db="EMBL/GenBank/DDBJ databases">
        <authorList>
            <person name="Sutton G."/>
            <person name="Brinkac L."/>
            <person name="Sanka R."/>
            <person name="Adams M."/>
            <person name="Lau E."/>
            <person name="Sam S."/>
            <person name="Sreng N."/>
            <person name="Him V."/>
            <person name="Kerleguer A."/>
            <person name="Cheng S."/>
        </authorList>
    </citation>
    <scope>NUCLEOTIDE SEQUENCE [LARGE SCALE GENOMIC DNA]</scope>
    <source>
        <strain evidence="6">E861</strain>
    </source>
</reference>
<dbReference type="OrthoDB" id="4752301at2"/>
<organism evidence="5 6">
    <name type="scientific">Mycobacterium kyorinense</name>
    <dbReference type="NCBI Taxonomy" id="487514"/>
    <lineage>
        <taxon>Bacteria</taxon>
        <taxon>Bacillati</taxon>
        <taxon>Actinomycetota</taxon>
        <taxon>Actinomycetes</taxon>
        <taxon>Mycobacteriales</taxon>
        <taxon>Mycobacteriaceae</taxon>
        <taxon>Mycobacterium</taxon>
    </lineage>
</organism>
<evidence type="ECO:0000313" key="6">
    <source>
        <dbReference type="Proteomes" id="UP000093592"/>
    </source>
</evidence>
<feature type="domain" description="Low molecular weight antigen MTB12-like C-terminal" evidence="4">
    <location>
        <begin position="51"/>
        <end position="167"/>
    </location>
</feature>
<dbReference type="EMBL" id="LZKJ01000037">
    <property type="protein sequence ID" value="OBI51690.1"/>
    <property type="molecule type" value="Genomic_DNA"/>
</dbReference>
<feature type="compositionally biased region" description="Low complexity" evidence="3">
    <location>
        <begin position="24"/>
        <end position="49"/>
    </location>
</feature>
<evidence type="ECO:0000256" key="1">
    <source>
        <dbReference type="ARBA" id="ARBA00022729"/>
    </source>
</evidence>